<dbReference type="InterPro" id="IPR016135">
    <property type="entry name" value="UBQ-conjugating_enzyme/RWD"/>
</dbReference>
<evidence type="ECO:0000256" key="1">
    <source>
        <dbReference type="ARBA" id="ARBA00022679"/>
    </source>
</evidence>
<protein>
    <submittedName>
        <fullName evidence="4">Putative ubiquitin-conjugating enzyme E2 25-like protein</fullName>
    </submittedName>
</protein>
<dbReference type="PANTHER" id="PTHR46116:SF43">
    <property type="entry name" value="UBIQUITIN-CONJUGATING ENZYME"/>
    <property type="match status" value="1"/>
</dbReference>
<keyword evidence="1" id="KW-0808">Transferase</keyword>
<dbReference type="SMART" id="SM00212">
    <property type="entry name" value="UBCc"/>
    <property type="match status" value="1"/>
</dbReference>
<evidence type="ECO:0000313" key="5">
    <source>
        <dbReference type="Proteomes" id="UP000236291"/>
    </source>
</evidence>
<dbReference type="SUPFAM" id="SSF54495">
    <property type="entry name" value="UBC-like"/>
    <property type="match status" value="1"/>
</dbReference>
<dbReference type="Proteomes" id="UP000236291">
    <property type="component" value="Unassembled WGS sequence"/>
</dbReference>
<reference evidence="4 5" key="1">
    <citation type="journal article" date="2014" name="Am. J. Bot.">
        <title>Genome assembly and annotation for red clover (Trifolium pratense; Fabaceae).</title>
        <authorList>
            <person name="Istvanek J."/>
            <person name="Jaros M."/>
            <person name="Krenek A."/>
            <person name="Repkova J."/>
        </authorList>
    </citation>
    <scope>NUCLEOTIDE SEQUENCE [LARGE SCALE GENOMIC DNA]</scope>
    <source>
        <strain evidence="5">cv. Tatra</strain>
        <tissue evidence="4">Young leaves</tissue>
    </source>
</reference>
<comment type="caution">
    <text evidence="4">The sequence shown here is derived from an EMBL/GenBank/DDBJ whole genome shotgun (WGS) entry which is preliminary data.</text>
</comment>
<dbReference type="InterPro" id="IPR000608">
    <property type="entry name" value="UBC"/>
</dbReference>
<dbReference type="Gene3D" id="3.10.110.10">
    <property type="entry name" value="Ubiquitin Conjugating Enzyme"/>
    <property type="match status" value="1"/>
</dbReference>
<dbReference type="GO" id="GO:0061631">
    <property type="term" value="F:ubiquitin conjugating enzyme activity"/>
    <property type="evidence" value="ECO:0007669"/>
    <property type="project" value="TreeGrafter"/>
</dbReference>
<feature type="domain" description="UBC core" evidence="3">
    <location>
        <begin position="86"/>
        <end position="202"/>
    </location>
</feature>
<accession>A0A2K3LVI9</accession>
<feature type="non-terminal residue" evidence="4">
    <location>
        <position position="202"/>
    </location>
</feature>
<evidence type="ECO:0000256" key="2">
    <source>
        <dbReference type="ARBA" id="ARBA00022786"/>
    </source>
</evidence>
<reference evidence="4 5" key="2">
    <citation type="journal article" date="2017" name="Front. Plant Sci.">
        <title>Gene Classification and Mining of Molecular Markers Useful in Red Clover (Trifolium pratense) Breeding.</title>
        <authorList>
            <person name="Istvanek J."/>
            <person name="Dluhosova J."/>
            <person name="Dluhos P."/>
            <person name="Patkova L."/>
            <person name="Nedelnik J."/>
            <person name="Repkova J."/>
        </authorList>
    </citation>
    <scope>NUCLEOTIDE SEQUENCE [LARGE SCALE GENOMIC DNA]</scope>
    <source>
        <strain evidence="5">cv. Tatra</strain>
        <tissue evidence="4">Young leaves</tissue>
    </source>
</reference>
<dbReference type="PROSITE" id="PS50127">
    <property type="entry name" value="UBC_2"/>
    <property type="match status" value="1"/>
</dbReference>
<keyword evidence="2" id="KW-0833">Ubl conjugation pathway</keyword>
<evidence type="ECO:0000259" key="3">
    <source>
        <dbReference type="PROSITE" id="PS50127"/>
    </source>
</evidence>
<sequence length="202" mass="22912">MKLLTVFHDVIDLEGDDDLLVLGETSRKRRNKGKAVVSPGLTTITDEPENETLKKLRSFKQFETVVDISDHHYVTNNSSMKQNPKSWAKKIQDEWKILEKHLPETIFVRVFESRMDLLRAVIIGAEGTPYQDGLFFFDVLFPSGYPNVPPQVHYHAGGLRLNPNLYGNGNVCLSLLNTWSGSRNEKWTPGVSTMLQVLVSIQ</sequence>
<dbReference type="Pfam" id="PF00179">
    <property type="entry name" value="UQ_con"/>
    <property type="match status" value="1"/>
</dbReference>
<dbReference type="PANTHER" id="PTHR46116">
    <property type="entry name" value="(E3-INDEPENDENT) E2 UBIQUITIN-CONJUGATING ENZYME"/>
    <property type="match status" value="1"/>
</dbReference>
<organism evidence="4 5">
    <name type="scientific">Trifolium pratense</name>
    <name type="common">Red clover</name>
    <dbReference type="NCBI Taxonomy" id="57577"/>
    <lineage>
        <taxon>Eukaryota</taxon>
        <taxon>Viridiplantae</taxon>
        <taxon>Streptophyta</taxon>
        <taxon>Embryophyta</taxon>
        <taxon>Tracheophyta</taxon>
        <taxon>Spermatophyta</taxon>
        <taxon>Magnoliopsida</taxon>
        <taxon>eudicotyledons</taxon>
        <taxon>Gunneridae</taxon>
        <taxon>Pentapetalae</taxon>
        <taxon>rosids</taxon>
        <taxon>fabids</taxon>
        <taxon>Fabales</taxon>
        <taxon>Fabaceae</taxon>
        <taxon>Papilionoideae</taxon>
        <taxon>50 kb inversion clade</taxon>
        <taxon>NPAAA clade</taxon>
        <taxon>Hologalegina</taxon>
        <taxon>IRL clade</taxon>
        <taxon>Trifolieae</taxon>
        <taxon>Trifolium</taxon>
    </lineage>
</organism>
<name>A0A2K3LVI9_TRIPR</name>
<gene>
    <name evidence="4" type="ORF">L195_g038576</name>
</gene>
<dbReference type="EMBL" id="ASHM01042243">
    <property type="protein sequence ID" value="PNX82547.1"/>
    <property type="molecule type" value="Genomic_DNA"/>
</dbReference>
<evidence type="ECO:0000313" key="4">
    <source>
        <dbReference type="EMBL" id="PNX82547.1"/>
    </source>
</evidence>
<proteinExistence type="predicted"/>
<dbReference type="AlphaFoldDB" id="A0A2K3LVI9"/>